<dbReference type="AlphaFoldDB" id="A0A927JES3"/>
<keyword evidence="5 9" id="KW-0328">Glycosyltransferase</keyword>
<feature type="domain" description="Glycosyl hydrolase family 13 catalytic" evidence="12">
    <location>
        <begin position="284"/>
        <end position="631"/>
    </location>
</feature>
<dbReference type="PANTHER" id="PTHR43651">
    <property type="entry name" value="1,4-ALPHA-GLUCAN-BRANCHING ENZYME"/>
    <property type="match status" value="1"/>
</dbReference>
<dbReference type="HAMAP" id="MF_00685">
    <property type="entry name" value="GlgB"/>
    <property type="match status" value="1"/>
</dbReference>
<dbReference type="CDD" id="cd02855">
    <property type="entry name" value="E_set_GBE_prok_N"/>
    <property type="match status" value="1"/>
</dbReference>
<evidence type="ECO:0000256" key="7">
    <source>
        <dbReference type="ARBA" id="ARBA00023056"/>
    </source>
</evidence>
<evidence type="ECO:0000313" key="14">
    <source>
        <dbReference type="Proteomes" id="UP000642993"/>
    </source>
</evidence>
<comment type="similarity">
    <text evidence="3 9">Belongs to the glycosyl hydrolase 13 family. GlgB subfamily.</text>
</comment>
<dbReference type="NCBIfam" id="NF008967">
    <property type="entry name" value="PRK12313.1"/>
    <property type="match status" value="1"/>
</dbReference>
<dbReference type="PANTHER" id="PTHR43651:SF3">
    <property type="entry name" value="1,4-ALPHA-GLUCAN-BRANCHING ENZYME"/>
    <property type="match status" value="1"/>
</dbReference>
<dbReference type="InterPro" id="IPR004193">
    <property type="entry name" value="Glyco_hydro_13_N"/>
</dbReference>
<dbReference type="InterPro" id="IPR054169">
    <property type="entry name" value="GlgB_N"/>
</dbReference>
<dbReference type="InterPro" id="IPR044143">
    <property type="entry name" value="GlgB_N_E_set_prok"/>
</dbReference>
<dbReference type="InterPro" id="IPR013783">
    <property type="entry name" value="Ig-like_fold"/>
</dbReference>
<evidence type="ECO:0000256" key="10">
    <source>
        <dbReference type="PIRSR" id="PIRSR000463-1"/>
    </source>
</evidence>
<evidence type="ECO:0000256" key="4">
    <source>
        <dbReference type="ARBA" id="ARBA00022600"/>
    </source>
</evidence>
<comment type="caution">
    <text evidence="13">The sequence shown here is derived from an EMBL/GenBank/DDBJ whole genome shotgun (WGS) entry which is preliminary data.</text>
</comment>
<dbReference type="CDD" id="cd11322">
    <property type="entry name" value="AmyAc_Glg_BE"/>
    <property type="match status" value="1"/>
</dbReference>
<dbReference type="Pfam" id="PF00128">
    <property type="entry name" value="Alpha-amylase"/>
    <property type="match status" value="2"/>
</dbReference>
<accession>A0A927JES3</accession>
<evidence type="ECO:0000259" key="12">
    <source>
        <dbReference type="SMART" id="SM00642"/>
    </source>
</evidence>
<evidence type="ECO:0000256" key="8">
    <source>
        <dbReference type="ARBA" id="ARBA00023277"/>
    </source>
</evidence>
<dbReference type="InterPro" id="IPR006048">
    <property type="entry name" value="A-amylase/branching_C"/>
</dbReference>
<evidence type="ECO:0000313" key="13">
    <source>
        <dbReference type="EMBL" id="MBD8507525.1"/>
    </source>
</evidence>
<dbReference type="Pfam" id="PF02922">
    <property type="entry name" value="CBM_48"/>
    <property type="match status" value="1"/>
</dbReference>
<comment type="function">
    <text evidence="9">Catalyzes the formation of the alpha-1,6-glucosidic linkages in glycogen by scission of a 1,4-alpha-linked oligosaccharide from growing alpha-1,4-glucan chains and the subsequent attachment of the oligosaccharide to the alpha-1,6 position.</text>
</comment>
<dbReference type="SUPFAM" id="SSF51445">
    <property type="entry name" value="(Trans)glycosidases"/>
    <property type="match status" value="1"/>
</dbReference>
<feature type="active site" description="Nucleophile" evidence="9 10">
    <location>
        <position position="441"/>
    </location>
</feature>
<dbReference type="SMART" id="SM00642">
    <property type="entry name" value="Aamy"/>
    <property type="match status" value="1"/>
</dbReference>
<proteinExistence type="inferred from homology"/>
<gene>
    <name evidence="9 13" type="primary">glgB</name>
    <name evidence="13" type="ORF">HT102_13635</name>
</gene>
<keyword evidence="7 9" id="KW-0320">Glycogen biosynthesis</keyword>
<dbReference type="GO" id="GO:0004553">
    <property type="term" value="F:hydrolase activity, hydrolyzing O-glycosyl compounds"/>
    <property type="evidence" value="ECO:0007669"/>
    <property type="project" value="InterPro"/>
</dbReference>
<dbReference type="GO" id="GO:0043169">
    <property type="term" value="F:cation binding"/>
    <property type="evidence" value="ECO:0007669"/>
    <property type="project" value="InterPro"/>
</dbReference>
<dbReference type="GO" id="GO:0003844">
    <property type="term" value="F:1,4-alpha-glucan branching enzyme activity"/>
    <property type="evidence" value="ECO:0007669"/>
    <property type="project" value="UniProtKB-UniRule"/>
</dbReference>
<keyword evidence="6 9" id="KW-0808">Transferase</keyword>
<dbReference type="GO" id="GO:0005978">
    <property type="term" value="P:glycogen biosynthetic process"/>
    <property type="evidence" value="ECO:0007669"/>
    <property type="project" value="UniProtKB-UniRule"/>
</dbReference>
<evidence type="ECO:0000256" key="6">
    <source>
        <dbReference type="ARBA" id="ARBA00022679"/>
    </source>
</evidence>
<comment type="catalytic activity">
    <reaction evidence="1 9">
        <text>Transfers a segment of a (1-&gt;4)-alpha-D-glucan chain to a primary hydroxy group in a similar glucan chain.</text>
        <dbReference type="EC" id="2.4.1.18"/>
    </reaction>
</comment>
<dbReference type="NCBIfam" id="NF003811">
    <property type="entry name" value="PRK05402.1"/>
    <property type="match status" value="1"/>
</dbReference>
<dbReference type="Gene3D" id="2.60.40.10">
    <property type="entry name" value="Immunoglobulins"/>
    <property type="match status" value="2"/>
</dbReference>
<keyword evidence="8 9" id="KW-0119">Carbohydrate metabolism</keyword>
<evidence type="ECO:0000256" key="9">
    <source>
        <dbReference type="HAMAP-Rule" id="MF_00685"/>
    </source>
</evidence>
<dbReference type="SUPFAM" id="SSF81296">
    <property type="entry name" value="E set domains"/>
    <property type="match status" value="2"/>
</dbReference>
<comment type="subunit">
    <text evidence="9">Monomer.</text>
</comment>
<dbReference type="NCBIfam" id="TIGR01515">
    <property type="entry name" value="branching_enzym"/>
    <property type="match status" value="1"/>
</dbReference>
<evidence type="ECO:0000256" key="5">
    <source>
        <dbReference type="ARBA" id="ARBA00022676"/>
    </source>
</evidence>
<dbReference type="EC" id="2.4.1.18" evidence="9"/>
<reference evidence="13" key="1">
    <citation type="submission" date="2020-09" db="EMBL/GenBank/DDBJ databases">
        <title>Hoyosella lacisalsi sp. nov., a halotolerant actinobacterium isolated from soil of Lake Gudzhirganskoe.</title>
        <authorList>
            <person name="Yang Q."/>
            <person name="Guo P.Y."/>
            <person name="Liu S.W."/>
            <person name="Li F.N."/>
            <person name="Sun C.H."/>
        </authorList>
    </citation>
    <scope>NUCLEOTIDE SEQUENCE</scope>
    <source>
        <strain evidence="13">G463</strain>
    </source>
</reference>
<dbReference type="InterPro" id="IPR013780">
    <property type="entry name" value="Glyco_hydro_b"/>
</dbReference>
<dbReference type="InterPro" id="IPR006407">
    <property type="entry name" value="GlgB"/>
</dbReference>
<dbReference type="EMBL" id="JACYWE010000009">
    <property type="protein sequence ID" value="MBD8507525.1"/>
    <property type="molecule type" value="Genomic_DNA"/>
</dbReference>
<dbReference type="GO" id="GO:0005829">
    <property type="term" value="C:cytosol"/>
    <property type="evidence" value="ECO:0007669"/>
    <property type="project" value="TreeGrafter"/>
</dbReference>
<organism evidence="13 14">
    <name type="scientific">Lolliginicoccus lacisalsi</name>
    <dbReference type="NCBI Taxonomy" id="2742202"/>
    <lineage>
        <taxon>Bacteria</taxon>
        <taxon>Bacillati</taxon>
        <taxon>Actinomycetota</taxon>
        <taxon>Actinomycetes</taxon>
        <taxon>Mycobacteriales</taxon>
        <taxon>Hoyosellaceae</taxon>
        <taxon>Lolliginicoccus</taxon>
    </lineage>
</organism>
<dbReference type="Pfam" id="PF22019">
    <property type="entry name" value="GlgB_N"/>
    <property type="match status" value="1"/>
</dbReference>
<comment type="pathway">
    <text evidence="2 9">Glycan biosynthesis; glycogen biosynthesis.</text>
</comment>
<dbReference type="Proteomes" id="UP000642993">
    <property type="component" value="Unassembled WGS sequence"/>
</dbReference>
<feature type="compositionally biased region" description="Pro residues" evidence="11">
    <location>
        <begin position="22"/>
        <end position="41"/>
    </location>
</feature>
<dbReference type="SUPFAM" id="SSF51011">
    <property type="entry name" value="Glycosyl hydrolase domain"/>
    <property type="match status" value="1"/>
</dbReference>
<keyword evidence="4 9" id="KW-0321">Glycogen metabolism</keyword>
<evidence type="ECO:0000256" key="3">
    <source>
        <dbReference type="ARBA" id="ARBA00009000"/>
    </source>
</evidence>
<dbReference type="Gene3D" id="3.20.20.80">
    <property type="entry name" value="Glycosidases"/>
    <property type="match status" value="1"/>
</dbReference>
<protein>
    <recommendedName>
        <fullName evidence="9">1,4-alpha-glucan branching enzyme GlgB</fullName>
        <ecNumber evidence="9">2.4.1.18</ecNumber>
    </recommendedName>
    <alternativeName>
        <fullName evidence="9">1,4-alpha-D-glucan:1,4-alpha-D-glucan 6-glucosyl-transferase</fullName>
    </alternativeName>
    <alternativeName>
        <fullName evidence="9">Alpha-(1-&gt;4)-glucan branching enzyme</fullName>
    </alternativeName>
    <alternativeName>
        <fullName evidence="9">Glycogen branching enzyme</fullName>
        <shortName evidence="9">BE</shortName>
    </alternativeName>
</protein>
<evidence type="ECO:0000256" key="1">
    <source>
        <dbReference type="ARBA" id="ARBA00000826"/>
    </source>
</evidence>
<evidence type="ECO:0000256" key="11">
    <source>
        <dbReference type="SAM" id="MobiDB-lite"/>
    </source>
</evidence>
<dbReference type="InterPro" id="IPR014756">
    <property type="entry name" value="Ig_E-set"/>
</dbReference>
<dbReference type="InterPro" id="IPR006047">
    <property type="entry name" value="GH13_cat_dom"/>
</dbReference>
<dbReference type="FunFam" id="3.20.20.80:FF:000003">
    <property type="entry name" value="1,4-alpha-glucan branching enzyme GlgB"/>
    <property type="match status" value="1"/>
</dbReference>
<dbReference type="PIRSF" id="PIRSF000463">
    <property type="entry name" value="GlgB"/>
    <property type="match status" value="1"/>
</dbReference>
<keyword evidence="14" id="KW-1185">Reference proteome</keyword>
<dbReference type="InterPro" id="IPR037439">
    <property type="entry name" value="Branching_enzy"/>
</dbReference>
<dbReference type="RefSeq" id="WP_192039995.1">
    <property type="nucleotide sequence ID" value="NZ_JACYWE010000009.1"/>
</dbReference>
<sequence>MTVPPGERQARPRDHHRAGSPAPAPLGPAPVPPATVPPAPVDPAEREHLLRGHHPDPHAILGPHGSTIRVLRPYALAVELTGPALPGGSPLPLEPEGDGIFVARLPDGTQAARLDYRVTARYANGEHTTADGYRLAPSLSVAALAALGEGRCARLWEVLGARSVTLEGMTGVAFSVWAPHAAGVTVTGDFAQWSGRTFPMRQLDGGVWEVLVPSAQPGELYKFHIHGHDGQVHEKADPLARDTEVPPRTASRIAAPATHEWSDSAWLAARARTDWTREPISIYEVHAASWSRELAEGAATFRDLADVLVPYARARGFTHIEFLPLAGHPFGGSWGYQVTSYYAPTARHGTADDLRYLIDACHAAGIGVILDWVPAHFPRDEWALARFDGTTLYEHPDPQRGEHPDWGTYIFDWSKPQVRNFLISSALYWIDEFHIDGLRVDAVASMLYLDYSRPPGGWTPNELGGRENLEAVEFLSELTSSVQHHAPGCLTIAEDSTSWPGVTRSVRLGGLGFTFKWNMRWMNDALRYHARSPEHRAYHHNEVTFSLMSSLTEQYVLPLGHDEVVHGKGTLWSRATGPASQRAATVRSLLASMWAHPGKKLLFMGQEFAQTAEWSEMRGLDWFEISTGSADSSLHRGIQLLVGDLNHLYRHLPALSRSEGAPESFAWIDAADSRNSVVSFLRASEENLLACITNHGGTDLAHYRVGLPRPGQWNEVLNTAAREYGGSGKGNLGRTEAFPTPWHGHQACAVITIPALTTMWFAWAGPDTDG</sequence>
<dbReference type="InterPro" id="IPR017853">
    <property type="entry name" value="GH"/>
</dbReference>
<dbReference type="Pfam" id="PF02806">
    <property type="entry name" value="Alpha-amylase_C"/>
    <property type="match status" value="1"/>
</dbReference>
<dbReference type="Gene3D" id="2.60.40.1180">
    <property type="entry name" value="Golgi alpha-mannosidase II"/>
    <property type="match status" value="1"/>
</dbReference>
<name>A0A927JES3_9ACTN</name>
<evidence type="ECO:0000256" key="2">
    <source>
        <dbReference type="ARBA" id="ARBA00004964"/>
    </source>
</evidence>
<feature type="active site" description="Proton donor" evidence="9 10">
    <location>
        <position position="494"/>
    </location>
</feature>
<feature type="region of interest" description="Disordered" evidence="11">
    <location>
        <begin position="1"/>
        <end position="42"/>
    </location>
</feature>